<protein>
    <submittedName>
        <fullName evidence="1">DUF241 domain protein</fullName>
    </submittedName>
</protein>
<proteinExistence type="predicted"/>
<evidence type="ECO:0000313" key="2">
    <source>
        <dbReference type="Proteomes" id="UP000634136"/>
    </source>
</evidence>
<dbReference type="AlphaFoldDB" id="A0A835CJ47"/>
<sequence>MVRHRIMQHHFGILSAEEEKMAAIETNTKSSMHIRCNSLPSTTHPLVSQFEEHLNQLKSSEAASSSSSIAKRLNGLHDLHECTEKLLQLSTIQQHLARENSENPVEKMLEGSLVLLDICSMVKDCLAQSKDGIQELQSVMRRMRGAENEGFTIESGKYLASRKKMKKATRKALGNLKAILKDSSNVEDNETSSVFGILKEAEAITVRSLECLLLFIMCDPKGQSKQRKWSLISKMMQPKKVACDCEELGINEFEKVDSALESLFINHKHSSSMKK</sequence>
<dbReference type="Proteomes" id="UP000634136">
    <property type="component" value="Unassembled WGS sequence"/>
</dbReference>
<dbReference type="InterPro" id="IPR004320">
    <property type="entry name" value="BPS1_pln"/>
</dbReference>
<gene>
    <name evidence="1" type="ORF">G2W53_003275</name>
</gene>
<dbReference type="PANTHER" id="PTHR33070">
    <property type="entry name" value="OS06G0725500 PROTEIN"/>
    <property type="match status" value="1"/>
</dbReference>
<evidence type="ECO:0000313" key="1">
    <source>
        <dbReference type="EMBL" id="KAF7840977.1"/>
    </source>
</evidence>
<name>A0A835CJ47_9FABA</name>
<dbReference type="EMBL" id="JAAIUW010000002">
    <property type="protein sequence ID" value="KAF7840977.1"/>
    <property type="molecule type" value="Genomic_DNA"/>
</dbReference>
<keyword evidence="2" id="KW-1185">Reference proteome</keyword>
<dbReference type="PANTHER" id="PTHR33070:SF129">
    <property type="entry name" value="DUF241 DOMAIN PROTEIN"/>
    <property type="match status" value="1"/>
</dbReference>
<reference evidence="1" key="1">
    <citation type="submission" date="2020-09" db="EMBL/GenBank/DDBJ databases">
        <title>Genome-Enabled Discovery of Anthraquinone Biosynthesis in Senna tora.</title>
        <authorList>
            <person name="Kang S.-H."/>
            <person name="Pandey R.P."/>
            <person name="Lee C.-M."/>
            <person name="Sim J.-S."/>
            <person name="Jeong J.-T."/>
            <person name="Choi B.-S."/>
            <person name="Jung M."/>
            <person name="Ginzburg D."/>
            <person name="Zhao K."/>
            <person name="Won S.Y."/>
            <person name="Oh T.-J."/>
            <person name="Yu Y."/>
            <person name="Kim N.-H."/>
            <person name="Lee O.R."/>
            <person name="Lee T.-H."/>
            <person name="Bashyal P."/>
            <person name="Kim T.-S."/>
            <person name="Lee W.-H."/>
            <person name="Kawkins C."/>
            <person name="Kim C.-K."/>
            <person name="Kim J.S."/>
            <person name="Ahn B.O."/>
            <person name="Rhee S.Y."/>
            <person name="Sohng J.K."/>
        </authorList>
    </citation>
    <scope>NUCLEOTIDE SEQUENCE</scope>
    <source>
        <tissue evidence="1">Leaf</tissue>
    </source>
</reference>
<dbReference type="Pfam" id="PF03087">
    <property type="entry name" value="BPS1"/>
    <property type="match status" value="1"/>
</dbReference>
<dbReference type="GO" id="GO:0048364">
    <property type="term" value="P:root development"/>
    <property type="evidence" value="ECO:0007669"/>
    <property type="project" value="InterPro"/>
</dbReference>
<organism evidence="1 2">
    <name type="scientific">Senna tora</name>
    <dbReference type="NCBI Taxonomy" id="362788"/>
    <lineage>
        <taxon>Eukaryota</taxon>
        <taxon>Viridiplantae</taxon>
        <taxon>Streptophyta</taxon>
        <taxon>Embryophyta</taxon>
        <taxon>Tracheophyta</taxon>
        <taxon>Spermatophyta</taxon>
        <taxon>Magnoliopsida</taxon>
        <taxon>eudicotyledons</taxon>
        <taxon>Gunneridae</taxon>
        <taxon>Pentapetalae</taxon>
        <taxon>rosids</taxon>
        <taxon>fabids</taxon>
        <taxon>Fabales</taxon>
        <taxon>Fabaceae</taxon>
        <taxon>Caesalpinioideae</taxon>
        <taxon>Cassia clade</taxon>
        <taxon>Senna</taxon>
    </lineage>
</organism>
<comment type="caution">
    <text evidence="1">The sequence shown here is derived from an EMBL/GenBank/DDBJ whole genome shotgun (WGS) entry which is preliminary data.</text>
</comment>
<dbReference type="OrthoDB" id="1701699at2759"/>
<dbReference type="GO" id="GO:0048367">
    <property type="term" value="P:shoot system development"/>
    <property type="evidence" value="ECO:0007669"/>
    <property type="project" value="InterPro"/>
</dbReference>
<accession>A0A835CJ47</accession>